<dbReference type="InterPro" id="IPR000782">
    <property type="entry name" value="FAS1_domain"/>
</dbReference>
<organism evidence="5 8">
    <name type="scientific">Venturia inaequalis</name>
    <name type="common">Apple scab fungus</name>
    <dbReference type="NCBI Taxonomy" id="5025"/>
    <lineage>
        <taxon>Eukaryota</taxon>
        <taxon>Fungi</taxon>
        <taxon>Dikarya</taxon>
        <taxon>Ascomycota</taxon>
        <taxon>Pezizomycotina</taxon>
        <taxon>Dothideomycetes</taxon>
        <taxon>Pleosporomycetidae</taxon>
        <taxon>Venturiales</taxon>
        <taxon>Venturiaceae</taxon>
        <taxon>Venturia</taxon>
    </lineage>
</organism>
<dbReference type="Proteomes" id="UP000447873">
    <property type="component" value="Unassembled WGS sequence"/>
</dbReference>
<dbReference type="InterPro" id="IPR050904">
    <property type="entry name" value="Adhesion/Biosynth-related"/>
</dbReference>
<keyword evidence="8" id="KW-1185">Reference proteome</keyword>
<dbReference type="SUPFAM" id="SSF82153">
    <property type="entry name" value="FAS1 domain"/>
    <property type="match status" value="1"/>
</dbReference>
<dbReference type="Proteomes" id="UP000490939">
    <property type="component" value="Unassembled WGS sequence"/>
</dbReference>
<keyword evidence="2" id="KW-0732">Signal</keyword>
<dbReference type="AlphaFoldDB" id="A0A8H3VIL7"/>
<dbReference type="OrthoDB" id="286301at2759"/>
<evidence type="ECO:0000313" key="8">
    <source>
        <dbReference type="Proteomes" id="UP000490939"/>
    </source>
</evidence>
<dbReference type="GO" id="GO:0050839">
    <property type="term" value="F:cell adhesion molecule binding"/>
    <property type="evidence" value="ECO:0007669"/>
    <property type="project" value="TreeGrafter"/>
</dbReference>
<dbReference type="EMBL" id="WNWQ01000034">
    <property type="protein sequence ID" value="KAE9983036.1"/>
    <property type="molecule type" value="Genomic_DNA"/>
</dbReference>
<proteinExistence type="predicted"/>
<dbReference type="Proteomes" id="UP000433883">
    <property type="component" value="Unassembled WGS sequence"/>
</dbReference>
<dbReference type="SMART" id="SM00554">
    <property type="entry name" value="FAS1"/>
    <property type="match status" value="1"/>
</dbReference>
<name>A0A8H3VIL7_VENIN</name>
<evidence type="ECO:0000313" key="4">
    <source>
        <dbReference type="EMBL" id="KAE9983036.1"/>
    </source>
</evidence>
<comment type="caution">
    <text evidence="5">The sequence shown here is derived from an EMBL/GenBank/DDBJ whole genome shotgun (WGS) entry which is preliminary data.</text>
</comment>
<dbReference type="GO" id="GO:0030198">
    <property type="term" value="P:extracellular matrix organization"/>
    <property type="evidence" value="ECO:0007669"/>
    <property type="project" value="TreeGrafter"/>
</dbReference>
<feature type="region of interest" description="Disordered" evidence="1">
    <location>
        <begin position="22"/>
        <end position="41"/>
    </location>
</feature>
<feature type="signal peptide" evidence="2">
    <location>
        <begin position="1"/>
        <end position="17"/>
    </location>
</feature>
<evidence type="ECO:0000259" key="3">
    <source>
        <dbReference type="PROSITE" id="PS50213"/>
    </source>
</evidence>
<accession>A0A8H3VIL7</accession>
<dbReference type="InterPro" id="IPR036378">
    <property type="entry name" value="FAS1_dom_sf"/>
</dbReference>
<dbReference type="Pfam" id="PF02469">
    <property type="entry name" value="Fasciclin"/>
    <property type="match status" value="1"/>
</dbReference>
<dbReference type="PANTHER" id="PTHR10900">
    <property type="entry name" value="PERIOSTIN-RELATED"/>
    <property type="match status" value="1"/>
</dbReference>
<reference evidence="5 8" key="1">
    <citation type="submission" date="2019-07" db="EMBL/GenBank/DDBJ databases">
        <title>Venturia inaequalis Genome Resource.</title>
        <authorList>
            <person name="Lichtner F.J."/>
        </authorList>
    </citation>
    <scope>NUCLEOTIDE SEQUENCE [LARGE SCALE GENOMIC DNA]</scope>
    <source>
        <strain evidence="6 7">120213</strain>
        <strain evidence="4">Bline_iso_100314</strain>
        <strain evidence="5 8">DMI_063113</strain>
    </source>
</reference>
<dbReference type="PANTHER" id="PTHR10900:SF77">
    <property type="entry name" value="FI19380P1"/>
    <property type="match status" value="1"/>
</dbReference>
<sequence>MKASIIGSVLFAVSALASPFAHGPDDDDHTPPAKTPELKSASETATAAGLTALVAALTKSGLAATVDGLKDVTIFAPTNEAFAKVASTTSGLGKEALGDILKYHIVKKVIKSTDLKTGDKVPTLYGPIITVTLAEKKVLINKATVVKADVPFKGGIVHVIDAVLTPPPKN</sequence>
<feature type="chain" id="PRO_5044690865" description="FAS1 domain-containing protein" evidence="2">
    <location>
        <begin position="18"/>
        <end position="170"/>
    </location>
</feature>
<protein>
    <recommendedName>
        <fullName evidence="3">FAS1 domain-containing protein</fullName>
    </recommendedName>
</protein>
<evidence type="ECO:0000256" key="2">
    <source>
        <dbReference type="SAM" id="SignalP"/>
    </source>
</evidence>
<gene>
    <name evidence="4" type="ORF">BLS_005053</name>
    <name evidence="5" type="ORF">EG327_003469</name>
    <name evidence="6" type="ORF">EG328_005579</name>
</gene>
<dbReference type="PROSITE" id="PS50213">
    <property type="entry name" value="FAS1"/>
    <property type="match status" value="1"/>
</dbReference>
<dbReference type="EMBL" id="WNWR01000218">
    <property type="protein sequence ID" value="KAE9988147.1"/>
    <property type="molecule type" value="Genomic_DNA"/>
</dbReference>
<dbReference type="GO" id="GO:0031012">
    <property type="term" value="C:extracellular matrix"/>
    <property type="evidence" value="ECO:0007669"/>
    <property type="project" value="TreeGrafter"/>
</dbReference>
<feature type="domain" description="FAS1" evidence="3">
    <location>
        <begin position="37"/>
        <end position="164"/>
    </location>
</feature>
<evidence type="ECO:0000313" key="7">
    <source>
        <dbReference type="Proteomes" id="UP000447873"/>
    </source>
</evidence>
<dbReference type="FunFam" id="2.30.180.10:FF:000032">
    <property type="entry name" value="Fasciclin domain-containing protein, putative"/>
    <property type="match status" value="1"/>
</dbReference>
<evidence type="ECO:0000256" key="1">
    <source>
        <dbReference type="SAM" id="MobiDB-lite"/>
    </source>
</evidence>
<dbReference type="Gene3D" id="2.30.180.10">
    <property type="entry name" value="FAS1 domain"/>
    <property type="match status" value="1"/>
</dbReference>
<dbReference type="EMBL" id="WNWS01000003">
    <property type="protein sequence ID" value="KAE9988869.1"/>
    <property type="molecule type" value="Genomic_DNA"/>
</dbReference>
<evidence type="ECO:0000313" key="6">
    <source>
        <dbReference type="EMBL" id="KAE9988869.1"/>
    </source>
</evidence>
<evidence type="ECO:0000313" key="5">
    <source>
        <dbReference type="EMBL" id="KAE9988147.1"/>
    </source>
</evidence>
<dbReference type="GO" id="GO:0007155">
    <property type="term" value="P:cell adhesion"/>
    <property type="evidence" value="ECO:0007669"/>
    <property type="project" value="TreeGrafter"/>
</dbReference>